<keyword evidence="9" id="KW-1185">Reference proteome</keyword>
<keyword evidence="4 6" id="KW-1133">Transmembrane helix</keyword>
<dbReference type="Proteomes" id="UP001548713">
    <property type="component" value="Unassembled WGS sequence"/>
</dbReference>
<proteinExistence type="inferred from homology"/>
<protein>
    <submittedName>
        <fullName evidence="8">DMT family transporter</fullName>
    </submittedName>
</protein>
<feature type="domain" description="EamA" evidence="7">
    <location>
        <begin position="13"/>
        <end position="143"/>
    </location>
</feature>
<evidence type="ECO:0000256" key="5">
    <source>
        <dbReference type="ARBA" id="ARBA00023136"/>
    </source>
</evidence>
<comment type="subcellular location">
    <subcellularLocation>
        <location evidence="1">Membrane</location>
        <topology evidence="1">Multi-pass membrane protein</topology>
    </subcellularLocation>
</comment>
<evidence type="ECO:0000256" key="1">
    <source>
        <dbReference type="ARBA" id="ARBA00004141"/>
    </source>
</evidence>
<gene>
    <name evidence="8" type="ORF">ABVV53_01985</name>
</gene>
<feature type="transmembrane region" description="Helical" evidence="6">
    <location>
        <begin position="216"/>
        <end position="238"/>
    </location>
</feature>
<feature type="transmembrane region" description="Helical" evidence="6">
    <location>
        <begin position="271"/>
        <end position="288"/>
    </location>
</feature>
<dbReference type="Pfam" id="PF00892">
    <property type="entry name" value="EamA"/>
    <property type="match status" value="2"/>
</dbReference>
<comment type="similarity">
    <text evidence="2">Belongs to the EamA transporter family.</text>
</comment>
<evidence type="ECO:0000313" key="9">
    <source>
        <dbReference type="Proteomes" id="UP001548713"/>
    </source>
</evidence>
<feature type="transmembrane region" description="Helical" evidence="6">
    <location>
        <begin position="157"/>
        <end position="176"/>
    </location>
</feature>
<feature type="transmembrane region" description="Helical" evidence="6">
    <location>
        <begin position="102"/>
        <end position="121"/>
    </location>
</feature>
<dbReference type="PANTHER" id="PTHR32322">
    <property type="entry name" value="INNER MEMBRANE TRANSPORTER"/>
    <property type="match status" value="1"/>
</dbReference>
<accession>A0ABV2CXA3</accession>
<keyword evidence="3 6" id="KW-0812">Transmembrane</keyword>
<feature type="transmembrane region" description="Helical" evidence="6">
    <location>
        <begin position="188"/>
        <end position="210"/>
    </location>
</feature>
<dbReference type="InterPro" id="IPR037185">
    <property type="entry name" value="EmrE-like"/>
</dbReference>
<reference evidence="8 9" key="1">
    <citation type="submission" date="2024-07" db="EMBL/GenBank/DDBJ databases">
        <title>Novosphingobium kalidii RD2P27.</title>
        <authorList>
            <person name="Sun J.-Q."/>
        </authorList>
    </citation>
    <scope>NUCLEOTIDE SEQUENCE [LARGE SCALE GENOMIC DNA]</scope>
    <source>
        <strain evidence="8 9">RD2P27</strain>
    </source>
</reference>
<comment type="caution">
    <text evidence="8">The sequence shown here is derived from an EMBL/GenBank/DDBJ whole genome shotgun (WGS) entry which is preliminary data.</text>
</comment>
<evidence type="ECO:0000256" key="4">
    <source>
        <dbReference type="ARBA" id="ARBA00022989"/>
    </source>
</evidence>
<evidence type="ECO:0000256" key="3">
    <source>
        <dbReference type="ARBA" id="ARBA00022692"/>
    </source>
</evidence>
<feature type="transmembrane region" description="Helical" evidence="6">
    <location>
        <begin position="72"/>
        <end position="96"/>
    </location>
</feature>
<evidence type="ECO:0000259" key="7">
    <source>
        <dbReference type="Pfam" id="PF00892"/>
    </source>
</evidence>
<dbReference type="EMBL" id="JBEWLY010000007">
    <property type="protein sequence ID" value="MET1754235.1"/>
    <property type="molecule type" value="Genomic_DNA"/>
</dbReference>
<dbReference type="RefSeq" id="WP_353982644.1">
    <property type="nucleotide sequence ID" value="NZ_JBEWLY010000007.1"/>
</dbReference>
<dbReference type="InterPro" id="IPR050638">
    <property type="entry name" value="AA-Vitamin_Transporters"/>
</dbReference>
<evidence type="ECO:0000313" key="8">
    <source>
        <dbReference type="EMBL" id="MET1754235.1"/>
    </source>
</evidence>
<evidence type="ECO:0000256" key="6">
    <source>
        <dbReference type="SAM" id="Phobius"/>
    </source>
</evidence>
<keyword evidence="5 6" id="KW-0472">Membrane</keyword>
<feature type="domain" description="EamA" evidence="7">
    <location>
        <begin position="158"/>
        <end position="286"/>
    </location>
</feature>
<organism evidence="8 9">
    <name type="scientific">Novosphingobium kalidii</name>
    <dbReference type="NCBI Taxonomy" id="3230299"/>
    <lineage>
        <taxon>Bacteria</taxon>
        <taxon>Pseudomonadati</taxon>
        <taxon>Pseudomonadota</taxon>
        <taxon>Alphaproteobacteria</taxon>
        <taxon>Sphingomonadales</taxon>
        <taxon>Sphingomonadaceae</taxon>
        <taxon>Novosphingobium</taxon>
    </lineage>
</organism>
<sequence length="301" mass="31470">MSSSAPAPSSLPAVLAVAAGIVTFSAMDAAIKGASLMVGVYTALLLRNIIGTAIMLPFWIAATPRLPARPVLALHALRSAVNTGMALLFFIGLVRIPMAEGIALSFIAPLIALFLAAVFLGERIRAQAAVATLLGLAGVLVIVGSRLGTHEASSEDLVGVAAVLASAVLYAVNLVLQRKQALLAGPVEITLFQNLFVAMILSLFAPWLLVAPPPDVLGLIAIGAVFATIALALFAWGYARAEAQVLLPLEYTAFVWAALFGWIFFQEQLSAALLAGTILIVLGCWIGTRNPAREHIEQTAV</sequence>
<name>A0ABV2CXA3_9SPHN</name>
<feature type="transmembrane region" description="Helical" evidence="6">
    <location>
        <begin position="245"/>
        <end position="265"/>
    </location>
</feature>
<dbReference type="InterPro" id="IPR000620">
    <property type="entry name" value="EamA_dom"/>
</dbReference>
<dbReference type="Gene3D" id="1.10.3730.20">
    <property type="match status" value="1"/>
</dbReference>
<feature type="transmembrane region" description="Helical" evidence="6">
    <location>
        <begin position="39"/>
        <end position="60"/>
    </location>
</feature>
<dbReference type="PANTHER" id="PTHR32322:SF2">
    <property type="entry name" value="EAMA DOMAIN-CONTAINING PROTEIN"/>
    <property type="match status" value="1"/>
</dbReference>
<feature type="transmembrane region" description="Helical" evidence="6">
    <location>
        <begin position="128"/>
        <end position="145"/>
    </location>
</feature>
<dbReference type="SUPFAM" id="SSF103481">
    <property type="entry name" value="Multidrug resistance efflux transporter EmrE"/>
    <property type="match status" value="2"/>
</dbReference>
<evidence type="ECO:0000256" key="2">
    <source>
        <dbReference type="ARBA" id="ARBA00007362"/>
    </source>
</evidence>